<evidence type="ECO:0000256" key="5">
    <source>
        <dbReference type="ARBA" id="ARBA00022525"/>
    </source>
</evidence>
<keyword evidence="9 17" id="KW-0732">Signal</keyword>
<dbReference type="GO" id="GO:0005576">
    <property type="term" value="C:extracellular region"/>
    <property type="evidence" value="ECO:0007669"/>
    <property type="project" value="UniProtKB-SubCell"/>
</dbReference>
<keyword evidence="7" id="KW-0336">GPI-anchor</keyword>
<dbReference type="GO" id="GO:0005886">
    <property type="term" value="C:plasma membrane"/>
    <property type="evidence" value="ECO:0007669"/>
    <property type="project" value="UniProtKB-SubCell"/>
</dbReference>
<keyword evidence="20" id="KW-1185">Reference proteome</keyword>
<evidence type="ECO:0000256" key="13">
    <source>
        <dbReference type="ARBA" id="ARBA00023180"/>
    </source>
</evidence>
<keyword evidence="14" id="KW-0449">Lipoprotein</keyword>
<protein>
    <recommendedName>
        <fullName evidence="18">CFEM domain-containing protein</fullName>
    </recommendedName>
</protein>
<feature type="signal peptide" evidence="17">
    <location>
        <begin position="1"/>
        <end position="15"/>
    </location>
</feature>
<comment type="caution">
    <text evidence="15">Lacks conserved residue(s) required for the propagation of feature annotation.</text>
</comment>
<evidence type="ECO:0000256" key="17">
    <source>
        <dbReference type="SAM" id="SignalP"/>
    </source>
</evidence>
<evidence type="ECO:0000256" key="6">
    <source>
        <dbReference type="ARBA" id="ARBA00022617"/>
    </source>
</evidence>
<evidence type="ECO:0000313" key="20">
    <source>
        <dbReference type="Proteomes" id="UP001187682"/>
    </source>
</evidence>
<dbReference type="GO" id="GO:0046872">
    <property type="term" value="F:metal ion binding"/>
    <property type="evidence" value="ECO:0007669"/>
    <property type="project" value="UniProtKB-UniRule"/>
</dbReference>
<keyword evidence="10 15" id="KW-0408">Iron</keyword>
<feature type="compositionally biased region" description="Acidic residues" evidence="16">
    <location>
        <begin position="120"/>
        <end position="135"/>
    </location>
</feature>
<dbReference type="GO" id="GO:0098552">
    <property type="term" value="C:side of membrane"/>
    <property type="evidence" value="ECO:0007669"/>
    <property type="project" value="UniProtKB-KW"/>
</dbReference>
<evidence type="ECO:0000313" key="19">
    <source>
        <dbReference type="EMBL" id="SPO02442.1"/>
    </source>
</evidence>
<keyword evidence="13" id="KW-0325">Glycoprotein</keyword>
<feature type="chain" id="PRO_5042106808" description="CFEM domain-containing protein" evidence="17">
    <location>
        <begin position="16"/>
        <end position="161"/>
    </location>
</feature>
<feature type="region of interest" description="Disordered" evidence="16">
    <location>
        <begin position="93"/>
        <end position="139"/>
    </location>
</feature>
<evidence type="ECO:0000256" key="15">
    <source>
        <dbReference type="PROSITE-ProRule" id="PRU01356"/>
    </source>
</evidence>
<keyword evidence="4" id="KW-1003">Cell membrane</keyword>
<dbReference type="PROSITE" id="PS52012">
    <property type="entry name" value="CFEM"/>
    <property type="match status" value="1"/>
</dbReference>
<evidence type="ECO:0000256" key="16">
    <source>
        <dbReference type="SAM" id="MobiDB-lite"/>
    </source>
</evidence>
<reference evidence="19" key="1">
    <citation type="submission" date="2018-03" db="EMBL/GenBank/DDBJ databases">
        <authorList>
            <person name="Guldener U."/>
        </authorList>
    </citation>
    <scope>NUCLEOTIDE SEQUENCE</scope>
</reference>
<evidence type="ECO:0000256" key="1">
    <source>
        <dbReference type="ARBA" id="ARBA00004609"/>
    </source>
</evidence>
<name>A0AAE8N0A2_9PEZI</name>
<evidence type="ECO:0000256" key="10">
    <source>
        <dbReference type="ARBA" id="ARBA00023004"/>
    </source>
</evidence>
<dbReference type="InterPro" id="IPR051735">
    <property type="entry name" value="CFEM_domain"/>
</dbReference>
<evidence type="ECO:0000256" key="14">
    <source>
        <dbReference type="ARBA" id="ARBA00023288"/>
    </source>
</evidence>
<comment type="similarity">
    <text evidence="3">Belongs to the RBT5 family.</text>
</comment>
<accession>A0AAE8N0A2</accession>
<dbReference type="AlphaFoldDB" id="A0AAE8N0A2"/>
<dbReference type="PANTHER" id="PTHR37928:SF2">
    <property type="entry name" value="GPI ANCHORED CFEM DOMAIN PROTEIN (AFU_ORTHOLOGUE AFUA_6G10580)"/>
    <property type="match status" value="1"/>
</dbReference>
<evidence type="ECO:0000259" key="18">
    <source>
        <dbReference type="PROSITE" id="PS52012"/>
    </source>
</evidence>
<feature type="compositionally biased region" description="Low complexity" evidence="16">
    <location>
        <begin position="101"/>
        <end position="119"/>
    </location>
</feature>
<organism evidence="19 20">
    <name type="scientific">Cephalotrichum gorgonifer</name>
    <dbReference type="NCBI Taxonomy" id="2041049"/>
    <lineage>
        <taxon>Eukaryota</taxon>
        <taxon>Fungi</taxon>
        <taxon>Dikarya</taxon>
        <taxon>Ascomycota</taxon>
        <taxon>Pezizomycotina</taxon>
        <taxon>Sordariomycetes</taxon>
        <taxon>Hypocreomycetidae</taxon>
        <taxon>Microascales</taxon>
        <taxon>Microascaceae</taxon>
        <taxon>Cephalotrichum</taxon>
    </lineage>
</organism>
<feature type="domain" description="CFEM" evidence="18">
    <location>
        <begin position="1"/>
        <end position="114"/>
    </location>
</feature>
<evidence type="ECO:0000256" key="4">
    <source>
        <dbReference type="ARBA" id="ARBA00022475"/>
    </source>
</evidence>
<dbReference type="Pfam" id="PF05730">
    <property type="entry name" value="CFEM"/>
    <property type="match status" value="1"/>
</dbReference>
<gene>
    <name evidence="19" type="ORF">DNG_05115</name>
</gene>
<proteinExistence type="inferred from homology"/>
<keyword evidence="11" id="KW-0472">Membrane</keyword>
<comment type="subcellular location">
    <subcellularLocation>
        <location evidence="1">Cell membrane</location>
        <topology evidence="1">Lipid-anchor</topology>
        <topology evidence="1">GPI-anchor</topology>
    </subcellularLocation>
    <subcellularLocation>
        <location evidence="2">Secreted</location>
    </subcellularLocation>
</comment>
<feature type="disulfide bond" evidence="15">
    <location>
        <begin position="41"/>
        <end position="48"/>
    </location>
</feature>
<evidence type="ECO:0000256" key="8">
    <source>
        <dbReference type="ARBA" id="ARBA00022723"/>
    </source>
</evidence>
<keyword evidence="8 15" id="KW-0479">Metal-binding</keyword>
<evidence type="ECO:0000256" key="9">
    <source>
        <dbReference type="ARBA" id="ARBA00022729"/>
    </source>
</evidence>
<dbReference type="Proteomes" id="UP001187682">
    <property type="component" value="Unassembled WGS sequence"/>
</dbReference>
<evidence type="ECO:0000256" key="7">
    <source>
        <dbReference type="ARBA" id="ARBA00022622"/>
    </source>
</evidence>
<evidence type="ECO:0000256" key="2">
    <source>
        <dbReference type="ARBA" id="ARBA00004613"/>
    </source>
</evidence>
<dbReference type="PANTHER" id="PTHR37928">
    <property type="entry name" value="CFEM DOMAIN PROTEIN (AFU_ORTHOLOGUE AFUA_6G14090)"/>
    <property type="match status" value="1"/>
</dbReference>
<feature type="binding site" description="axial binding residue" evidence="15">
    <location>
        <position position="45"/>
    </location>
    <ligand>
        <name>heme</name>
        <dbReference type="ChEBI" id="CHEBI:30413"/>
    </ligand>
    <ligandPart>
        <name>Fe</name>
        <dbReference type="ChEBI" id="CHEBI:18248"/>
    </ligandPart>
</feature>
<dbReference type="InterPro" id="IPR008427">
    <property type="entry name" value="Extracellular_membr_CFEM_dom"/>
</dbReference>
<evidence type="ECO:0000256" key="3">
    <source>
        <dbReference type="ARBA" id="ARBA00010031"/>
    </source>
</evidence>
<sequence>MKSITLLITVTAVAAAQKATDYFPECSIDCLEESVSAVSDCSFDDAWCICVQSTYEAITAHGTSCVMQACGSDVAVGEVLPAAIPYCEAATASHEGDPLPTATATSGTGSVSQSATSTADGDDNSADADEEDDDSSSTRTVPVLLGMLVVAVPAAAIQVWA</sequence>
<keyword evidence="5" id="KW-0964">Secreted</keyword>
<keyword evidence="12 15" id="KW-1015">Disulfide bond</keyword>
<keyword evidence="6 15" id="KW-0349">Heme</keyword>
<evidence type="ECO:0000256" key="11">
    <source>
        <dbReference type="ARBA" id="ARBA00023136"/>
    </source>
</evidence>
<comment type="caution">
    <text evidence="19">The sequence shown here is derived from an EMBL/GenBank/DDBJ whole genome shotgun (WGS) entry which is preliminary data.</text>
</comment>
<evidence type="ECO:0000256" key="12">
    <source>
        <dbReference type="ARBA" id="ARBA00023157"/>
    </source>
</evidence>
<dbReference type="EMBL" id="ONZQ02000006">
    <property type="protein sequence ID" value="SPO02442.1"/>
    <property type="molecule type" value="Genomic_DNA"/>
</dbReference>